<gene>
    <name evidence="2" type="ORF">Daesc_005410</name>
</gene>
<reference evidence="2 3" key="1">
    <citation type="journal article" date="2024" name="Front Chem Biol">
        <title>Unveiling the potential of Daldinia eschscholtzii MFLUCC 19-0629 through bioactivity and bioinformatics studies for enhanced sustainable agriculture production.</title>
        <authorList>
            <person name="Brooks S."/>
            <person name="Weaver J.A."/>
            <person name="Klomchit A."/>
            <person name="Alharthi S.A."/>
            <person name="Onlamun T."/>
            <person name="Nurani R."/>
            <person name="Vong T.K."/>
            <person name="Alberti F."/>
            <person name="Greco C."/>
        </authorList>
    </citation>
    <scope>NUCLEOTIDE SEQUENCE [LARGE SCALE GENOMIC DNA]</scope>
    <source>
        <strain evidence="2">MFLUCC 19-0629</strain>
    </source>
</reference>
<feature type="region of interest" description="Disordered" evidence="1">
    <location>
        <begin position="113"/>
        <end position="156"/>
    </location>
</feature>
<name>A0AAX6MKC0_9PEZI</name>
<dbReference type="EMBL" id="JBANMG010000005">
    <property type="protein sequence ID" value="KAK6953110.1"/>
    <property type="molecule type" value="Genomic_DNA"/>
</dbReference>
<organism evidence="2 3">
    <name type="scientific">Daldinia eschscholtzii</name>
    <dbReference type="NCBI Taxonomy" id="292717"/>
    <lineage>
        <taxon>Eukaryota</taxon>
        <taxon>Fungi</taxon>
        <taxon>Dikarya</taxon>
        <taxon>Ascomycota</taxon>
        <taxon>Pezizomycotina</taxon>
        <taxon>Sordariomycetes</taxon>
        <taxon>Xylariomycetidae</taxon>
        <taxon>Xylariales</taxon>
        <taxon>Hypoxylaceae</taxon>
        <taxon>Daldinia</taxon>
    </lineage>
</organism>
<evidence type="ECO:0000313" key="3">
    <source>
        <dbReference type="Proteomes" id="UP001369815"/>
    </source>
</evidence>
<comment type="caution">
    <text evidence="2">The sequence shown here is derived from an EMBL/GenBank/DDBJ whole genome shotgun (WGS) entry which is preliminary data.</text>
</comment>
<proteinExistence type="predicted"/>
<sequence>MGRWSHLDTDEERLPHGVKRIGYDADDQEYTFFDTSDGSIWIGGQYSPLKCISRPEQVVSSSDGSKDEPRNIPSGGVERRDTQRSSSSSPSTNALLSSFVAVGKLARLVVARRESTAGRRLPREERRRERRAREQAKERLLGDERGFERNEFDGDE</sequence>
<evidence type="ECO:0000313" key="2">
    <source>
        <dbReference type="EMBL" id="KAK6953110.1"/>
    </source>
</evidence>
<feature type="region of interest" description="Disordered" evidence="1">
    <location>
        <begin position="53"/>
        <end position="93"/>
    </location>
</feature>
<keyword evidence="3" id="KW-1185">Reference proteome</keyword>
<protein>
    <submittedName>
        <fullName evidence="2">Uncharacterized protein</fullName>
    </submittedName>
</protein>
<dbReference type="AlphaFoldDB" id="A0AAX6MKC0"/>
<dbReference type="Proteomes" id="UP001369815">
    <property type="component" value="Unassembled WGS sequence"/>
</dbReference>
<accession>A0AAX6MKC0</accession>
<evidence type="ECO:0000256" key="1">
    <source>
        <dbReference type="SAM" id="MobiDB-lite"/>
    </source>
</evidence>